<gene>
    <name evidence="1" type="ORF">SAMN05421791_10157</name>
</gene>
<proteinExistence type="predicted"/>
<reference evidence="1 2" key="1">
    <citation type="submission" date="2016-10" db="EMBL/GenBank/DDBJ databases">
        <authorList>
            <person name="de Groot N.N."/>
        </authorList>
    </citation>
    <scope>NUCLEOTIDE SEQUENCE [LARGE SCALE GENOMIC DNA]</scope>
    <source>
        <strain evidence="1 2">ATCC BAA-466</strain>
    </source>
</reference>
<sequence length="71" mass="8267">MEKVLIQAIILDKELCEYLRGIFKEGCLLNHQILSTIHRGKKQIISRDLMFNQLKMEEEYQKEKASAGTEA</sequence>
<keyword evidence="2" id="KW-1185">Reference proteome</keyword>
<name>A0A1G7NYN7_9LACT</name>
<organism evidence="1 2">
    <name type="scientific">Facklamia miroungae</name>
    <dbReference type="NCBI Taxonomy" id="120956"/>
    <lineage>
        <taxon>Bacteria</taxon>
        <taxon>Bacillati</taxon>
        <taxon>Bacillota</taxon>
        <taxon>Bacilli</taxon>
        <taxon>Lactobacillales</taxon>
        <taxon>Aerococcaceae</taxon>
        <taxon>Facklamia</taxon>
    </lineage>
</organism>
<dbReference type="STRING" id="120956.SAMN05421791_10157"/>
<evidence type="ECO:0000313" key="1">
    <source>
        <dbReference type="EMBL" id="SDF79083.1"/>
    </source>
</evidence>
<dbReference type="EMBL" id="FNCK01000001">
    <property type="protein sequence ID" value="SDF79083.1"/>
    <property type="molecule type" value="Genomic_DNA"/>
</dbReference>
<protein>
    <submittedName>
        <fullName evidence="1">Uncharacterized protein</fullName>
    </submittedName>
</protein>
<dbReference type="AlphaFoldDB" id="A0A1G7NYN7"/>
<dbReference type="Proteomes" id="UP000199708">
    <property type="component" value="Unassembled WGS sequence"/>
</dbReference>
<dbReference type="RefSeq" id="WP_090288766.1">
    <property type="nucleotide sequence ID" value="NZ_FNCK01000001.1"/>
</dbReference>
<accession>A0A1G7NYN7</accession>
<evidence type="ECO:0000313" key="2">
    <source>
        <dbReference type="Proteomes" id="UP000199708"/>
    </source>
</evidence>